<dbReference type="Pfam" id="PF06439">
    <property type="entry name" value="3keto-disac_hyd"/>
    <property type="match status" value="1"/>
</dbReference>
<dbReference type="Proteomes" id="UP000198748">
    <property type="component" value="Unassembled WGS sequence"/>
</dbReference>
<evidence type="ECO:0000313" key="2">
    <source>
        <dbReference type="EMBL" id="SDG64663.1"/>
    </source>
</evidence>
<feature type="domain" description="3-keto-alpha-glucoside-1,2-lyase/3-keto-2-hydroxy-glucal hydratase" evidence="1">
    <location>
        <begin position="86"/>
        <end position="281"/>
    </location>
</feature>
<accession>A0A1G7VY76</accession>
<keyword evidence="3" id="KW-1185">Reference proteome</keyword>
<dbReference type="STRING" id="659014.SAMN04487996_12147"/>
<dbReference type="AlphaFoldDB" id="A0A1G7VY76"/>
<sequence>MSYCTTISLYNHNRLIKPDFAISAKQHPSTMRTLIFTILSLVTSTFATAQSEKEEKLPSPSVTEDWSFKPPLVKPGETSTQPPSDAIVLYNGTTDLAKWEHPDGSPVKWKTDGDALTIVPKATDIRTKQMFGNMQLHLEWRTPDPSEDKDFNRGNSGVLIMGLYELQIYESWNYNTKIYYNGQAGSVYKQHAPLVNAARKPQTWQTYDVIFEAPVFRPDKTVEKPAYMTVFHNNVLILNHVELKGPMVYQGYPKYKYHDAKLPLQLQEHGSRVSFRNIWVREL</sequence>
<evidence type="ECO:0000313" key="3">
    <source>
        <dbReference type="Proteomes" id="UP000198748"/>
    </source>
</evidence>
<organism evidence="2 3">
    <name type="scientific">Dyadobacter soli</name>
    <dbReference type="NCBI Taxonomy" id="659014"/>
    <lineage>
        <taxon>Bacteria</taxon>
        <taxon>Pseudomonadati</taxon>
        <taxon>Bacteroidota</taxon>
        <taxon>Cytophagia</taxon>
        <taxon>Cytophagales</taxon>
        <taxon>Spirosomataceae</taxon>
        <taxon>Dyadobacter</taxon>
    </lineage>
</organism>
<dbReference type="Gene3D" id="2.60.120.560">
    <property type="entry name" value="Exo-inulinase, domain 1"/>
    <property type="match status" value="1"/>
</dbReference>
<dbReference type="GO" id="GO:0016787">
    <property type="term" value="F:hydrolase activity"/>
    <property type="evidence" value="ECO:0007669"/>
    <property type="project" value="InterPro"/>
</dbReference>
<gene>
    <name evidence="2" type="ORF">SAMN04487996_12147</name>
</gene>
<dbReference type="EMBL" id="FNAN01000021">
    <property type="protein sequence ID" value="SDG64663.1"/>
    <property type="molecule type" value="Genomic_DNA"/>
</dbReference>
<name>A0A1G7VY76_9BACT</name>
<dbReference type="InterPro" id="IPR010496">
    <property type="entry name" value="AL/BT2_dom"/>
</dbReference>
<proteinExistence type="predicted"/>
<evidence type="ECO:0000259" key="1">
    <source>
        <dbReference type="Pfam" id="PF06439"/>
    </source>
</evidence>
<reference evidence="3" key="1">
    <citation type="submission" date="2016-10" db="EMBL/GenBank/DDBJ databases">
        <authorList>
            <person name="Varghese N."/>
            <person name="Submissions S."/>
        </authorList>
    </citation>
    <scope>NUCLEOTIDE SEQUENCE [LARGE SCALE GENOMIC DNA]</scope>
    <source>
        <strain evidence="3">DSM 25329</strain>
    </source>
</reference>
<protein>
    <recommendedName>
        <fullName evidence="1">3-keto-alpha-glucoside-1,2-lyase/3-keto-2-hydroxy-glucal hydratase domain-containing protein</fullName>
    </recommendedName>
</protein>